<evidence type="ECO:0000256" key="3">
    <source>
        <dbReference type="ARBA" id="ARBA00023125"/>
    </source>
</evidence>
<evidence type="ECO:0000256" key="2">
    <source>
        <dbReference type="ARBA" id="ARBA00023015"/>
    </source>
</evidence>
<dbReference type="InterPro" id="IPR001138">
    <property type="entry name" value="Zn2Cys6_DnaBD"/>
</dbReference>
<feature type="compositionally biased region" description="Polar residues" evidence="6">
    <location>
        <begin position="207"/>
        <end position="221"/>
    </location>
</feature>
<dbReference type="InterPro" id="IPR051711">
    <property type="entry name" value="Stress_Response_Reg"/>
</dbReference>
<dbReference type="Gene3D" id="4.10.240.10">
    <property type="entry name" value="Zn(2)-C6 fungal-type DNA-binding domain"/>
    <property type="match status" value="1"/>
</dbReference>
<evidence type="ECO:0000259" key="7">
    <source>
        <dbReference type="PROSITE" id="PS50048"/>
    </source>
</evidence>
<evidence type="ECO:0000256" key="5">
    <source>
        <dbReference type="ARBA" id="ARBA00023242"/>
    </source>
</evidence>
<dbReference type="GO" id="GO:0008270">
    <property type="term" value="F:zinc ion binding"/>
    <property type="evidence" value="ECO:0007669"/>
    <property type="project" value="InterPro"/>
</dbReference>
<evidence type="ECO:0000256" key="4">
    <source>
        <dbReference type="ARBA" id="ARBA00023163"/>
    </source>
</evidence>
<dbReference type="VEuPathDB" id="FungiDB:EYZ11_005665"/>
<feature type="region of interest" description="Disordered" evidence="6">
    <location>
        <begin position="318"/>
        <end position="337"/>
    </location>
</feature>
<feature type="compositionally biased region" description="Polar residues" evidence="6">
    <location>
        <begin position="318"/>
        <end position="329"/>
    </location>
</feature>
<dbReference type="EMBL" id="QUQM01000003">
    <property type="protein sequence ID" value="KAA8647970.1"/>
    <property type="molecule type" value="Genomic_DNA"/>
</dbReference>
<feature type="domain" description="Zn(2)-C6 fungal-type" evidence="7">
    <location>
        <begin position="18"/>
        <end position="47"/>
    </location>
</feature>
<dbReference type="OrthoDB" id="4330117at2759"/>
<keyword evidence="3" id="KW-0238">DNA-binding</keyword>
<dbReference type="PANTHER" id="PTHR47540">
    <property type="entry name" value="THIAMINE REPRESSIBLE GENES REGULATORY PROTEIN THI5"/>
    <property type="match status" value="1"/>
</dbReference>
<evidence type="ECO:0000313" key="9">
    <source>
        <dbReference type="Proteomes" id="UP000324241"/>
    </source>
</evidence>
<sequence length="455" mass="49760">MSAENVKPTRAAGRVRSACDACHQSKVRCSGGSPCVSCAVSQALCTYSVGSRLGRPKGSKNKRTLAMQQSHRNSHPGGSRASKDGNDPRWTSHRRHDQEHGSFSPRGQVQASNAVLLESISDSPFGPEWSSWLHSVGGDLDLDGSLNEGLGMSFDPAPSYVPTPPDTALTPDATWRDFLDAPKSESDFAGALNLENPFSLQRKHYQPTPSSQAQVSPNTSSLLSSPERSRCSCLQQLVQLVYHLEDLQYAHTGSPSIDSVLHGVRKAQAPWKRLMQCSHCRSNYDTEVFLLFAMSIRTLLSSVQVLYTAYQNASQDLQTAPSSATVSPPESTAESEEFSVSVSVGNYELVAEEKSLALGLMIRNALRSIAAAFVYLWERTDQSIPLSHLRDTHRTAGVSPGSCVNCDSNGLLQRLRQYPLDLSHLGAEDVRSLLDHLQTTMRTLEGLQRQNEKHV</sequence>
<protein>
    <recommendedName>
        <fullName evidence="7">Zn(2)-C6 fungal-type domain-containing protein</fullName>
    </recommendedName>
</protein>
<dbReference type="Proteomes" id="UP000324241">
    <property type="component" value="Unassembled WGS sequence"/>
</dbReference>
<reference evidence="8 9" key="1">
    <citation type="submission" date="2019-08" db="EMBL/GenBank/DDBJ databases">
        <title>The genome sequence of a newly discovered highly antifungal drug resistant Aspergillus species, Aspergillus tanneri NIH 1004.</title>
        <authorList>
            <person name="Mounaud S."/>
            <person name="Singh I."/>
            <person name="Joardar V."/>
            <person name="Pakala S."/>
            <person name="Pakala S."/>
            <person name="Venepally P."/>
            <person name="Chung J.K."/>
            <person name="Losada L."/>
            <person name="Nierman W.C."/>
        </authorList>
    </citation>
    <scope>NUCLEOTIDE SEQUENCE [LARGE SCALE GENOMIC DNA]</scope>
    <source>
        <strain evidence="8 9">NIH1004</strain>
    </source>
</reference>
<dbReference type="InterPro" id="IPR036864">
    <property type="entry name" value="Zn2-C6_fun-type_DNA-bd_sf"/>
</dbReference>
<dbReference type="RefSeq" id="XP_033427331.1">
    <property type="nucleotide sequence ID" value="XM_033568525.1"/>
</dbReference>
<feature type="region of interest" description="Disordered" evidence="6">
    <location>
        <begin position="202"/>
        <end position="221"/>
    </location>
</feature>
<dbReference type="PANTHER" id="PTHR47540:SF2">
    <property type="entry name" value="ZN(II)2CYS6 TRANSCRIPTION FACTOR (EUROFUNG)"/>
    <property type="match status" value="1"/>
</dbReference>
<feature type="region of interest" description="Disordered" evidence="6">
    <location>
        <begin position="147"/>
        <end position="172"/>
    </location>
</feature>
<comment type="subcellular location">
    <subcellularLocation>
        <location evidence="1">Nucleus</location>
    </subcellularLocation>
</comment>
<dbReference type="Pfam" id="PF00172">
    <property type="entry name" value="Zn_clus"/>
    <property type="match status" value="1"/>
</dbReference>
<dbReference type="PROSITE" id="PS00463">
    <property type="entry name" value="ZN2_CY6_FUNGAL_1"/>
    <property type="match status" value="1"/>
</dbReference>
<dbReference type="GO" id="GO:0005634">
    <property type="term" value="C:nucleus"/>
    <property type="evidence" value="ECO:0007669"/>
    <property type="project" value="UniProtKB-SubCell"/>
</dbReference>
<evidence type="ECO:0000313" key="8">
    <source>
        <dbReference type="EMBL" id="KAA8647970.1"/>
    </source>
</evidence>
<evidence type="ECO:0000256" key="6">
    <source>
        <dbReference type="SAM" id="MobiDB-lite"/>
    </source>
</evidence>
<dbReference type="GO" id="GO:0045944">
    <property type="term" value="P:positive regulation of transcription by RNA polymerase II"/>
    <property type="evidence" value="ECO:0007669"/>
    <property type="project" value="TreeGrafter"/>
</dbReference>
<comment type="caution">
    <text evidence="8">The sequence shown here is derived from an EMBL/GenBank/DDBJ whole genome shotgun (WGS) entry which is preliminary data.</text>
</comment>
<dbReference type="CDD" id="cd00067">
    <property type="entry name" value="GAL4"/>
    <property type="match status" value="1"/>
</dbReference>
<dbReference type="GeneID" id="54326554"/>
<keyword evidence="2" id="KW-0805">Transcription regulation</keyword>
<gene>
    <name evidence="8" type="ORF">ATNIH1004_003852</name>
</gene>
<dbReference type="PROSITE" id="PS50048">
    <property type="entry name" value="ZN2_CY6_FUNGAL_2"/>
    <property type="match status" value="1"/>
</dbReference>
<dbReference type="SUPFAM" id="SSF57701">
    <property type="entry name" value="Zn2/Cys6 DNA-binding domain"/>
    <property type="match status" value="1"/>
</dbReference>
<evidence type="ECO:0000256" key="1">
    <source>
        <dbReference type="ARBA" id="ARBA00004123"/>
    </source>
</evidence>
<feature type="region of interest" description="Disordered" evidence="6">
    <location>
        <begin position="51"/>
        <end position="108"/>
    </location>
</feature>
<dbReference type="GO" id="GO:0043565">
    <property type="term" value="F:sequence-specific DNA binding"/>
    <property type="evidence" value="ECO:0007669"/>
    <property type="project" value="TreeGrafter"/>
</dbReference>
<dbReference type="SMART" id="SM00066">
    <property type="entry name" value="GAL4"/>
    <property type="match status" value="1"/>
</dbReference>
<feature type="compositionally biased region" description="Basic residues" evidence="6">
    <location>
        <begin position="54"/>
        <end position="63"/>
    </location>
</feature>
<organism evidence="8 9">
    <name type="scientific">Aspergillus tanneri</name>
    <dbReference type="NCBI Taxonomy" id="1220188"/>
    <lineage>
        <taxon>Eukaryota</taxon>
        <taxon>Fungi</taxon>
        <taxon>Dikarya</taxon>
        <taxon>Ascomycota</taxon>
        <taxon>Pezizomycotina</taxon>
        <taxon>Eurotiomycetes</taxon>
        <taxon>Eurotiomycetidae</taxon>
        <taxon>Eurotiales</taxon>
        <taxon>Aspergillaceae</taxon>
        <taxon>Aspergillus</taxon>
        <taxon>Aspergillus subgen. Circumdati</taxon>
    </lineage>
</organism>
<proteinExistence type="predicted"/>
<keyword evidence="5" id="KW-0539">Nucleus</keyword>
<name>A0A5M9MRN8_9EURO</name>
<dbReference type="AlphaFoldDB" id="A0A5M9MRN8"/>
<dbReference type="GO" id="GO:0000981">
    <property type="term" value="F:DNA-binding transcription factor activity, RNA polymerase II-specific"/>
    <property type="evidence" value="ECO:0007669"/>
    <property type="project" value="InterPro"/>
</dbReference>
<accession>A0A5M9MRN8</accession>
<keyword evidence="4" id="KW-0804">Transcription</keyword>